<dbReference type="EC" id="7.6.2.3" evidence="14"/>
<evidence type="ECO:0000256" key="4">
    <source>
        <dbReference type="ARBA" id="ARBA00022448"/>
    </source>
</evidence>
<dbReference type="InterPro" id="IPR056227">
    <property type="entry name" value="TMD0_ABC"/>
</dbReference>
<dbReference type="GO" id="GO:0000323">
    <property type="term" value="C:lytic vacuole"/>
    <property type="evidence" value="ECO:0007669"/>
    <property type="project" value="UniProtKB-ARBA"/>
</dbReference>
<keyword evidence="8" id="KW-0677">Repeat</keyword>
<dbReference type="FunFam" id="3.40.50.300:FF:000293">
    <property type="entry name" value="ATP binding cassette subfamily C member 1"/>
    <property type="match status" value="1"/>
</dbReference>
<dbReference type="Proteomes" id="UP000678393">
    <property type="component" value="Unassembled WGS sequence"/>
</dbReference>
<feature type="domain" description="ABC transmembrane type-1" evidence="19">
    <location>
        <begin position="945"/>
        <end position="1227"/>
    </location>
</feature>
<keyword evidence="7 17" id="KW-0812">Transmembrane</keyword>
<organism evidence="20 21">
    <name type="scientific">Candidula unifasciata</name>
    <dbReference type="NCBI Taxonomy" id="100452"/>
    <lineage>
        <taxon>Eukaryota</taxon>
        <taxon>Metazoa</taxon>
        <taxon>Spiralia</taxon>
        <taxon>Lophotrochozoa</taxon>
        <taxon>Mollusca</taxon>
        <taxon>Gastropoda</taxon>
        <taxon>Heterobranchia</taxon>
        <taxon>Euthyneura</taxon>
        <taxon>Panpulmonata</taxon>
        <taxon>Eupulmonata</taxon>
        <taxon>Stylommatophora</taxon>
        <taxon>Helicina</taxon>
        <taxon>Helicoidea</taxon>
        <taxon>Geomitridae</taxon>
        <taxon>Candidula</taxon>
    </lineage>
</organism>
<dbReference type="InterPro" id="IPR036640">
    <property type="entry name" value="ABC1_TM_sf"/>
</dbReference>
<dbReference type="CDD" id="cd03250">
    <property type="entry name" value="ABCC_MRP_domain1"/>
    <property type="match status" value="1"/>
</dbReference>
<comment type="catalytic activity">
    <reaction evidence="15">
        <text>leukotriene C4(in) + ATP + H2O = leukotriene C4(out) + ADP + phosphate + H(+)</text>
        <dbReference type="Rhea" id="RHEA:38963"/>
        <dbReference type="ChEBI" id="CHEBI:15377"/>
        <dbReference type="ChEBI" id="CHEBI:15378"/>
        <dbReference type="ChEBI" id="CHEBI:30616"/>
        <dbReference type="ChEBI" id="CHEBI:43474"/>
        <dbReference type="ChEBI" id="CHEBI:57973"/>
        <dbReference type="ChEBI" id="CHEBI:456216"/>
    </reaction>
    <physiologicalReaction direction="left-to-right" evidence="15">
        <dbReference type="Rhea" id="RHEA:38964"/>
    </physiologicalReaction>
</comment>
<gene>
    <name evidence="20" type="ORF">CUNI_LOCUS12655</name>
</gene>
<keyword evidence="13 17" id="KW-0472">Membrane</keyword>
<dbReference type="PROSITE" id="PS50893">
    <property type="entry name" value="ABC_TRANSPORTER_2"/>
    <property type="match status" value="2"/>
</dbReference>
<feature type="transmembrane region" description="Helical" evidence="17">
    <location>
        <begin position="560"/>
        <end position="582"/>
    </location>
</feature>
<dbReference type="FunFam" id="3.40.50.300:FF:000074">
    <property type="entry name" value="Multidrug resistance-associated protein 5 isoform 1"/>
    <property type="match status" value="1"/>
</dbReference>
<feature type="domain" description="ABC transporter" evidence="18">
    <location>
        <begin position="1264"/>
        <end position="1466"/>
    </location>
</feature>
<dbReference type="Pfam" id="PF00664">
    <property type="entry name" value="ABC_membrane"/>
    <property type="match status" value="2"/>
</dbReference>
<dbReference type="Pfam" id="PF24357">
    <property type="entry name" value="TMD0_ABC"/>
    <property type="match status" value="1"/>
</dbReference>
<evidence type="ECO:0000256" key="13">
    <source>
        <dbReference type="ARBA" id="ARBA00023136"/>
    </source>
</evidence>
<dbReference type="GO" id="GO:0005886">
    <property type="term" value="C:plasma membrane"/>
    <property type="evidence" value="ECO:0007669"/>
    <property type="project" value="UniProtKB-SubCell"/>
</dbReference>
<dbReference type="PROSITE" id="PS50929">
    <property type="entry name" value="ABC_TM1F"/>
    <property type="match status" value="2"/>
</dbReference>
<comment type="subcellular location">
    <subcellularLocation>
        <location evidence="2">Cell membrane</location>
        <topology evidence="2">Multi-pass membrane protein</topology>
    </subcellularLocation>
    <subcellularLocation>
        <location evidence="1">Vacuole membrane</location>
        <topology evidence="1">Multi-pass membrane protein</topology>
    </subcellularLocation>
</comment>
<dbReference type="Gene3D" id="1.20.1560.10">
    <property type="entry name" value="ABC transporter type 1, transmembrane domain"/>
    <property type="match status" value="2"/>
</dbReference>
<dbReference type="InterPro" id="IPR003593">
    <property type="entry name" value="AAA+_ATPase"/>
</dbReference>
<dbReference type="GO" id="GO:0005774">
    <property type="term" value="C:vacuolar membrane"/>
    <property type="evidence" value="ECO:0007669"/>
    <property type="project" value="UniProtKB-SubCell"/>
</dbReference>
<dbReference type="GO" id="GO:0005524">
    <property type="term" value="F:ATP binding"/>
    <property type="evidence" value="ECO:0007669"/>
    <property type="project" value="UniProtKB-KW"/>
</dbReference>
<dbReference type="FunFam" id="1.20.1560.10:FF:000001">
    <property type="entry name" value="ATP-binding cassette subfamily C member 1"/>
    <property type="match status" value="1"/>
</dbReference>
<evidence type="ECO:0000259" key="19">
    <source>
        <dbReference type="PROSITE" id="PS50929"/>
    </source>
</evidence>
<feature type="transmembrane region" description="Helical" evidence="17">
    <location>
        <begin position="406"/>
        <end position="428"/>
    </location>
</feature>
<evidence type="ECO:0000256" key="12">
    <source>
        <dbReference type="ARBA" id="ARBA00022989"/>
    </source>
</evidence>
<evidence type="ECO:0000313" key="21">
    <source>
        <dbReference type="Proteomes" id="UP000678393"/>
    </source>
</evidence>
<dbReference type="InterPro" id="IPR027417">
    <property type="entry name" value="P-loop_NTPase"/>
</dbReference>
<accession>A0A8S3ZC02</accession>
<dbReference type="FunFam" id="1.20.1560.10:FF:000020">
    <property type="entry name" value="ABC metal ion transporter"/>
    <property type="match status" value="1"/>
</dbReference>
<dbReference type="InterPro" id="IPR003439">
    <property type="entry name" value="ABC_transporter-like_ATP-bd"/>
</dbReference>
<protein>
    <recommendedName>
        <fullName evidence="14">ABC-type glutathione-S-conjugate transporter</fullName>
        <ecNumber evidence="14">7.6.2.3</ecNumber>
    </recommendedName>
</protein>
<feature type="non-terminal residue" evidence="20">
    <location>
        <position position="1466"/>
    </location>
</feature>
<dbReference type="InterPro" id="IPR050173">
    <property type="entry name" value="ABC_transporter_C-like"/>
</dbReference>
<evidence type="ECO:0000256" key="17">
    <source>
        <dbReference type="SAM" id="Phobius"/>
    </source>
</evidence>
<feature type="transmembrane region" description="Helical" evidence="17">
    <location>
        <begin position="20"/>
        <end position="43"/>
    </location>
</feature>
<evidence type="ECO:0000256" key="3">
    <source>
        <dbReference type="ARBA" id="ARBA00009726"/>
    </source>
</evidence>
<evidence type="ECO:0000256" key="7">
    <source>
        <dbReference type="ARBA" id="ARBA00022692"/>
    </source>
</evidence>
<dbReference type="PROSITE" id="PS00211">
    <property type="entry name" value="ABC_TRANSPORTER_1"/>
    <property type="match status" value="2"/>
</dbReference>
<feature type="transmembrane region" description="Helical" evidence="17">
    <location>
        <begin position="1086"/>
        <end position="1106"/>
    </location>
</feature>
<sequence length="1466" mass="165279">DSDVLLNNSWPEFTPCFQNSLLVWVPCGLVWIVLPPYLIYLFHYASGLVIPLNKLSLAKTFFSLILCLLSVIDVIKSEADSRSKSDKIPDVVYVSGALKAATYFLTAILIQIERMEGVISSGVMWFFWLLSVIGNIIPFYTKIILKDYEDHLFPFVVFYIYYACLIIQLVLSSFAESVQRNGYSYLGEKPSPEVSASVPNRLVYWWMNGIVYQGYRKGLTEDDLFDLHPRDKGERVIPQFEQMWEAELTRARAKKNRIVELVNPQDQLLTFQTRFHLFQVLAKTYGLELLEAHLCKFLYDLLQFVSPLLLTILIDYTKNIRENEERHQEWKGYVYASAFFVVAVLGSIMFNLNFHIGMTLGMRIKSALIAAVYKKSLTISNEAKKESTVGEIVNLMSVDCQRLQDVTGYLWVMWSAPLQIFLALFMLWGEMGVATLAGLAVMILLMPINALIAMKQRQYQIAGMKYKDQRIKLMSEVLNGIKVLKLYAWETSFQEKVEEIRHKELVILKKTAYLSACATFIWTCAPYIVTLATFATYVLVSESHYLDAGKAFVALSLFNILRFPINLLPMMVSLVVQASVSLKRIGKFLKQKDLDKTSVIYDPQHEFAVQIQDGTFTWDRANTIPTLNNINLEIPVGQLIAVVGQVGVGKSSLISAMLGEMEKLQGTVTVKSSIAYVPQQAWIQNATLKDNILFGKDEKPNVYDRVLEACALKPDLEILPGGDLTEIGEKGINLSGGQKQRVSLARAVYSDADIYLLDDPLSAVDSHVGKHIFNKVVSNSGMLRRKTRILVTHGVHWLPQVDKIVVLIDGRISEIGSYDELLSHDGDFAQFLKTYLTMEESDDEDEDPEIVAMKAKILERVDSVTSDAAATSGDEKARSSSHLKRRISKPVIDKKEEPKIEIKPPRPGDRLTEEEKSETGKVKTAVFMEYFKAIGLCATFSFFSFFALYQAVSVYSSIWLSDWTSDSLLRNTSLSNTSAYSDRNDLYLGVYGGLGVAQAILIFFYAIVAFIQMVRASQKLHTAMLANVLRSPIMFFDTTPSGRIVNRFSRDVETIDNTLPQQLRSWMSTFFGALSTLVIISYSTPIFMTVILPLGVFYYLIQRFYIPTSRQLKRIESTTRSPIYTHFSETITGATSIRAYKATDQFILQSQDKVDKNQVYYFCGIASNRWLAVRLEFLGSFIVLAAAMFAVIAEDTNESLVGLSVSYALQVTSALNWMVRMTSDLETNIVSVERVKEYTETPTEAAWVNPFKHPPSKWPQNGVIAFVNYTTRYRPGLDLVLKGISCQIKGGEKVGIVGRTGAGKSSMTVALFRLIEASSGSIIIDDVDISEIGLHELRSKLTILPQDPVLFSGTLRMNLDPFNIYTDDLLWRVLEHANLKSFVEEANGRLNYECGEGGQNLSVGQRQLVCLARSLLRKTKILVLDEATAAVDMETDDLIQQTIRTEFKDCTVLTIAHRLNTIMDYD</sequence>
<dbReference type="SUPFAM" id="SSF52540">
    <property type="entry name" value="P-loop containing nucleoside triphosphate hydrolases"/>
    <property type="match status" value="2"/>
</dbReference>
<feature type="transmembrane region" description="Helical" evidence="17">
    <location>
        <begin position="930"/>
        <end position="952"/>
    </location>
</feature>
<dbReference type="EMBL" id="CAJHNH020002566">
    <property type="protein sequence ID" value="CAG5127097.1"/>
    <property type="molecule type" value="Genomic_DNA"/>
</dbReference>
<evidence type="ECO:0000256" key="14">
    <source>
        <dbReference type="ARBA" id="ARBA00024220"/>
    </source>
</evidence>
<keyword evidence="6" id="KW-0926">Vacuole</keyword>
<dbReference type="GO" id="GO:0016887">
    <property type="term" value="F:ATP hydrolysis activity"/>
    <property type="evidence" value="ECO:0007669"/>
    <property type="project" value="InterPro"/>
</dbReference>
<evidence type="ECO:0000259" key="18">
    <source>
        <dbReference type="PROSITE" id="PS50893"/>
    </source>
</evidence>
<dbReference type="InterPro" id="IPR005292">
    <property type="entry name" value="MRP"/>
</dbReference>
<dbReference type="PANTHER" id="PTHR24223">
    <property type="entry name" value="ATP-BINDING CASSETTE SUB-FAMILY C"/>
    <property type="match status" value="1"/>
</dbReference>
<comment type="caution">
    <text evidence="20">The sequence shown here is derived from an EMBL/GenBank/DDBJ whole genome shotgun (WGS) entry which is preliminary data.</text>
</comment>
<evidence type="ECO:0000256" key="16">
    <source>
        <dbReference type="SAM" id="MobiDB-lite"/>
    </source>
</evidence>
<evidence type="ECO:0000313" key="20">
    <source>
        <dbReference type="EMBL" id="CAG5127097.1"/>
    </source>
</evidence>
<feature type="region of interest" description="Disordered" evidence="16">
    <location>
        <begin position="894"/>
        <end position="916"/>
    </location>
</feature>
<evidence type="ECO:0000256" key="5">
    <source>
        <dbReference type="ARBA" id="ARBA00022475"/>
    </source>
</evidence>
<dbReference type="OrthoDB" id="6500128at2759"/>
<evidence type="ECO:0000256" key="11">
    <source>
        <dbReference type="ARBA" id="ARBA00022967"/>
    </source>
</evidence>
<dbReference type="SUPFAM" id="SSF90123">
    <property type="entry name" value="ABC transporter transmembrane region"/>
    <property type="match status" value="2"/>
</dbReference>
<evidence type="ECO:0000256" key="10">
    <source>
        <dbReference type="ARBA" id="ARBA00022840"/>
    </source>
</evidence>
<feature type="transmembrane region" description="Helical" evidence="17">
    <location>
        <begin position="986"/>
        <end position="1011"/>
    </location>
</feature>
<dbReference type="CDD" id="cd03244">
    <property type="entry name" value="ABCC_MRP_domain2"/>
    <property type="match status" value="1"/>
</dbReference>
<dbReference type="Gene3D" id="3.40.50.300">
    <property type="entry name" value="P-loop containing nucleotide triphosphate hydrolases"/>
    <property type="match status" value="2"/>
</dbReference>
<dbReference type="PANTHER" id="PTHR24223:SF443">
    <property type="entry name" value="MULTIDRUG-RESISTANCE LIKE PROTEIN 1, ISOFORM I"/>
    <property type="match status" value="1"/>
</dbReference>
<keyword evidence="10" id="KW-0067">ATP-binding</keyword>
<keyword evidence="5" id="KW-1003">Cell membrane</keyword>
<feature type="transmembrane region" description="Helical" evidence="17">
    <location>
        <begin position="297"/>
        <end position="314"/>
    </location>
</feature>
<proteinExistence type="inferred from homology"/>
<comment type="similarity">
    <text evidence="3">Belongs to the ABC transporter superfamily. ABCC family. Conjugate transporter (TC 3.A.1.208) subfamily.</text>
</comment>
<feature type="transmembrane region" description="Helical" evidence="17">
    <location>
        <begin position="1175"/>
        <end position="1193"/>
    </location>
</feature>
<evidence type="ECO:0000256" key="2">
    <source>
        <dbReference type="ARBA" id="ARBA00004651"/>
    </source>
</evidence>
<dbReference type="InterPro" id="IPR017871">
    <property type="entry name" value="ABC_transporter-like_CS"/>
</dbReference>
<feature type="domain" description="ABC transporter" evidence="18">
    <location>
        <begin position="609"/>
        <end position="834"/>
    </location>
</feature>
<feature type="transmembrane region" description="Helical" evidence="17">
    <location>
        <begin position="152"/>
        <end position="171"/>
    </location>
</feature>
<feature type="non-terminal residue" evidence="20">
    <location>
        <position position="1"/>
    </location>
</feature>
<feature type="transmembrane region" description="Helical" evidence="17">
    <location>
        <begin position="122"/>
        <end position="140"/>
    </location>
</feature>
<dbReference type="NCBIfam" id="TIGR00957">
    <property type="entry name" value="MRP_assoc_pro"/>
    <property type="match status" value="1"/>
</dbReference>
<feature type="domain" description="ABC transmembrane type-1" evidence="19">
    <location>
        <begin position="294"/>
        <end position="577"/>
    </location>
</feature>
<keyword evidence="4" id="KW-0813">Transport</keyword>
<evidence type="ECO:0000256" key="8">
    <source>
        <dbReference type="ARBA" id="ARBA00022737"/>
    </source>
</evidence>
<evidence type="ECO:0000256" key="15">
    <source>
        <dbReference type="ARBA" id="ARBA00047523"/>
    </source>
</evidence>
<reference evidence="20" key="1">
    <citation type="submission" date="2021-04" db="EMBL/GenBank/DDBJ databases">
        <authorList>
            <consortium name="Molecular Ecology Group"/>
        </authorList>
    </citation>
    <scope>NUCLEOTIDE SEQUENCE</scope>
</reference>
<keyword evidence="12 17" id="KW-1133">Transmembrane helix</keyword>
<keyword evidence="9" id="KW-0547">Nucleotide-binding</keyword>
<feature type="transmembrane region" description="Helical" evidence="17">
    <location>
        <begin position="92"/>
        <end position="110"/>
    </location>
</feature>
<evidence type="ECO:0000256" key="6">
    <source>
        <dbReference type="ARBA" id="ARBA00022554"/>
    </source>
</evidence>
<keyword evidence="11" id="KW-1278">Translocase</keyword>
<evidence type="ECO:0000256" key="9">
    <source>
        <dbReference type="ARBA" id="ARBA00022741"/>
    </source>
</evidence>
<feature type="transmembrane region" description="Helical" evidence="17">
    <location>
        <begin position="434"/>
        <end position="454"/>
    </location>
</feature>
<dbReference type="CDD" id="cd18603">
    <property type="entry name" value="ABC_6TM_MRP1_2_3_6_D2_like"/>
    <property type="match status" value="1"/>
</dbReference>
<feature type="transmembrane region" description="Helical" evidence="17">
    <location>
        <begin position="1063"/>
        <end position="1080"/>
    </location>
</feature>
<keyword evidence="21" id="KW-1185">Reference proteome</keyword>
<feature type="transmembrane region" description="Helical" evidence="17">
    <location>
        <begin position="334"/>
        <end position="354"/>
    </location>
</feature>
<dbReference type="GO" id="GO:0015431">
    <property type="term" value="F:ABC-type glutathione S-conjugate transporter activity"/>
    <property type="evidence" value="ECO:0007669"/>
    <property type="project" value="UniProtKB-EC"/>
</dbReference>
<dbReference type="Pfam" id="PF00005">
    <property type="entry name" value="ABC_tran"/>
    <property type="match status" value="2"/>
</dbReference>
<dbReference type="CDD" id="cd18595">
    <property type="entry name" value="ABC_6TM_MRP1_2_3_6_D1_like"/>
    <property type="match status" value="1"/>
</dbReference>
<dbReference type="InterPro" id="IPR011527">
    <property type="entry name" value="ABC1_TM_dom"/>
</dbReference>
<feature type="transmembrane region" description="Helical" evidence="17">
    <location>
        <begin position="511"/>
        <end position="540"/>
    </location>
</feature>
<feature type="transmembrane region" description="Helical" evidence="17">
    <location>
        <begin position="55"/>
        <end position="72"/>
    </location>
</feature>
<evidence type="ECO:0000256" key="1">
    <source>
        <dbReference type="ARBA" id="ARBA00004128"/>
    </source>
</evidence>
<dbReference type="SMART" id="SM00382">
    <property type="entry name" value="AAA"/>
    <property type="match status" value="2"/>
</dbReference>
<name>A0A8S3ZC02_9EUPU</name>